<name>A0ABY7HAB6_9BACT</name>
<evidence type="ECO:0008006" key="3">
    <source>
        <dbReference type="Google" id="ProtNLM"/>
    </source>
</evidence>
<gene>
    <name evidence="1" type="ORF">O0S08_08565</name>
</gene>
<dbReference type="EMBL" id="CP114040">
    <property type="protein sequence ID" value="WAS96202.1"/>
    <property type="molecule type" value="Genomic_DNA"/>
</dbReference>
<evidence type="ECO:0000313" key="2">
    <source>
        <dbReference type="Proteomes" id="UP001164459"/>
    </source>
</evidence>
<protein>
    <recommendedName>
        <fullName evidence="3">Arylsulfotransferase (ASST)</fullName>
    </recommendedName>
</protein>
<sequence length="468" mass="51417">MPRFRARLALALTALAPACIERPPGEPAEVPAVTIALADSEGHELEWLSANARFVVLAYRPEPHSELRYILHDTVGGAREAIDALVAYDRRDRWAVVQLGQRWWLLDAETGERVQLARDWRDDEPEPLFSFGRRGRALATMRVGPDRVVVHDLATGDARDVYVPSSLLGDVIALAEPGWILFEGIVAAEAPPPRRPHRCPLESDTSCRDDVTCLAGTHVETIHALLHRDGAAIFFKKDEEPDVTPMLQVRDGWAWEAVHPHEPAGEHWLSADGCEHALPRGCAVDPDSIVWLGRSTLNCGERGRFLWSSAGLEPLPYFRGWFAEAIADGRGGLWRPAAVESPEGPRVARVSLDDGRMWVGPVVPYEGTNELSSHGWYLHDSGPGAPRVLAYDLTSGRTWQLPGAQLDPSGALRVGAAWHVLDLDRGRKIVVDHAPAAVAANGCALMPPGEAARWSLRCPEDRALRLDE</sequence>
<reference evidence="1" key="1">
    <citation type="submission" date="2022-11" db="EMBL/GenBank/DDBJ databases">
        <title>Minimal conservation of predation-associated metabolite biosynthetic gene clusters underscores biosynthetic potential of Myxococcota including descriptions for ten novel species: Archangium lansinium sp. nov., Myxococcus landrumus sp. nov., Nannocystis bai.</title>
        <authorList>
            <person name="Ahearne A."/>
            <person name="Stevens C."/>
            <person name="Dowd S."/>
        </authorList>
    </citation>
    <scope>NUCLEOTIDE SEQUENCE</scope>
    <source>
        <strain evidence="1">Fl3</strain>
    </source>
</reference>
<keyword evidence="2" id="KW-1185">Reference proteome</keyword>
<dbReference type="Proteomes" id="UP001164459">
    <property type="component" value="Chromosome"/>
</dbReference>
<proteinExistence type="predicted"/>
<organism evidence="1 2">
    <name type="scientific">Nannocystis punicea</name>
    <dbReference type="NCBI Taxonomy" id="2995304"/>
    <lineage>
        <taxon>Bacteria</taxon>
        <taxon>Pseudomonadati</taxon>
        <taxon>Myxococcota</taxon>
        <taxon>Polyangia</taxon>
        <taxon>Nannocystales</taxon>
        <taxon>Nannocystaceae</taxon>
        <taxon>Nannocystis</taxon>
    </lineage>
</organism>
<accession>A0ABY7HAB6</accession>
<dbReference type="RefSeq" id="WP_269038543.1">
    <property type="nucleotide sequence ID" value="NZ_CP114040.1"/>
</dbReference>
<evidence type="ECO:0000313" key="1">
    <source>
        <dbReference type="EMBL" id="WAS96202.1"/>
    </source>
</evidence>